<name>X1T1F1_9ZZZZ</name>
<accession>X1T1F1</accession>
<dbReference type="AlphaFoldDB" id="X1T1F1"/>
<comment type="caution">
    <text evidence="1">The sequence shown here is derived from an EMBL/GenBank/DDBJ whole genome shotgun (WGS) entry which is preliminary data.</text>
</comment>
<organism evidence="1">
    <name type="scientific">marine sediment metagenome</name>
    <dbReference type="NCBI Taxonomy" id="412755"/>
    <lineage>
        <taxon>unclassified sequences</taxon>
        <taxon>metagenomes</taxon>
        <taxon>ecological metagenomes</taxon>
    </lineage>
</organism>
<gene>
    <name evidence="1" type="ORF">S12H4_19112</name>
</gene>
<proteinExistence type="predicted"/>
<protein>
    <submittedName>
        <fullName evidence="1">Uncharacterized protein</fullName>
    </submittedName>
</protein>
<reference evidence="1" key="1">
    <citation type="journal article" date="2014" name="Front. Microbiol.">
        <title>High frequency of phylogenetically diverse reductive dehalogenase-homologous genes in deep subseafloor sedimentary metagenomes.</title>
        <authorList>
            <person name="Kawai M."/>
            <person name="Futagami T."/>
            <person name="Toyoda A."/>
            <person name="Takaki Y."/>
            <person name="Nishi S."/>
            <person name="Hori S."/>
            <person name="Arai W."/>
            <person name="Tsubouchi T."/>
            <person name="Morono Y."/>
            <person name="Uchiyama I."/>
            <person name="Ito T."/>
            <person name="Fujiyama A."/>
            <person name="Inagaki F."/>
            <person name="Takami H."/>
        </authorList>
    </citation>
    <scope>NUCLEOTIDE SEQUENCE</scope>
    <source>
        <strain evidence="1">Expedition CK06-06</strain>
    </source>
</reference>
<sequence>MLTWRPTDPSDPGTATEYYQVTIENTGVENPTADPPTKVTDEIKITSTGVVEGGQFSSGRRTIEVTAKIDFTITSKYLYAILADKIILFLGTPGPDIDGAVHSNDDILVSGQFDENYDGIATSSGDTNDIDDTLTGVPTKPIQRFGDCLG</sequence>
<evidence type="ECO:0000313" key="1">
    <source>
        <dbReference type="EMBL" id="GAI81445.1"/>
    </source>
</evidence>
<dbReference type="EMBL" id="BARW01009516">
    <property type="protein sequence ID" value="GAI81445.1"/>
    <property type="molecule type" value="Genomic_DNA"/>
</dbReference>